<reference evidence="1" key="1">
    <citation type="submission" date="2016-08" db="EMBL/GenBank/DDBJ databases">
        <authorList>
            <person name="Seilhamer J.J."/>
        </authorList>
    </citation>
    <scope>NUCLEOTIDE SEQUENCE</scope>
    <source>
        <strain evidence="1">86-1</strain>
    </source>
</reference>
<protein>
    <submittedName>
        <fullName evidence="1">Uncharacterized protein</fullName>
    </submittedName>
</protein>
<accession>A0A212L3U0</accession>
<evidence type="ECO:0000313" key="1">
    <source>
        <dbReference type="EMBL" id="SCM72176.1"/>
    </source>
</evidence>
<gene>
    <name evidence="1" type="ORF">KL86DES1_20443</name>
</gene>
<sequence>MTRSETIPYSGVFQSHAISKTVDSTEIGPHFEEVRAYLFIKAGCDCDSLRQVRRVNILNARML</sequence>
<dbReference type="AlphaFoldDB" id="A0A212L3U0"/>
<dbReference type="EMBL" id="FMJC01000002">
    <property type="protein sequence ID" value="SCM72176.1"/>
    <property type="molecule type" value="Genomic_DNA"/>
</dbReference>
<name>A0A212L3U0_9BACT</name>
<organism evidence="1">
    <name type="scientific">uncultured Desulfovibrio sp</name>
    <dbReference type="NCBI Taxonomy" id="167968"/>
    <lineage>
        <taxon>Bacteria</taxon>
        <taxon>Pseudomonadati</taxon>
        <taxon>Thermodesulfobacteriota</taxon>
        <taxon>Desulfovibrionia</taxon>
        <taxon>Desulfovibrionales</taxon>
        <taxon>Desulfovibrionaceae</taxon>
        <taxon>Desulfovibrio</taxon>
        <taxon>environmental samples</taxon>
    </lineage>
</organism>
<proteinExistence type="predicted"/>